<name>R0EPU4_CAUVI</name>
<dbReference type="STRING" id="1292034.OR37_00841"/>
<accession>R0EPU4</accession>
<dbReference type="AlphaFoldDB" id="R0EPU4"/>
<evidence type="ECO:0000256" key="2">
    <source>
        <dbReference type="SAM" id="Phobius"/>
    </source>
</evidence>
<protein>
    <submittedName>
        <fullName evidence="3">Uncharacterized protein</fullName>
    </submittedName>
</protein>
<dbReference type="Proteomes" id="UP000013063">
    <property type="component" value="Unassembled WGS sequence"/>
</dbReference>
<dbReference type="eggNOG" id="ENOG5033HDI">
    <property type="taxonomic scope" value="Bacteria"/>
</dbReference>
<dbReference type="OrthoDB" id="7205744at2"/>
<dbReference type="EMBL" id="APMP01000003">
    <property type="protein sequence ID" value="ENZ83067.1"/>
    <property type="molecule type" value="Genomic_DNA"/>
</dbReference>
<keyword evidence="4" id="KW-1185">Reference proteome</keyword>
<organism evidence="3 4">
    <name type="scientific">Caulobacter vibrioides OR37</name>
    <dbReference type="NCBI Taxonomy" id="1292034"/>
    <lineage>
        <taxon>Bacteria</taxon>
        <taxon>Pseudomonadati</taxon>
        <taxon>Pseudomonadota</taxon>
        <taxon>Alphaproteobacteria</taxon>
        <taxon>Caulobacterales</taxon>
        <taxon>Caulobacteraceae</taxon>
        <taxon>Caulobacter</taxon>
    </lineage>
</organism>
<keyword evidence="2" id="KW-0812">Transmembrane</keyword>
<dbReference type="PATRIC" id="fig|1292034.3.peg.835"/>
<keyword evidence="2" id="KW-1133">Transmembrane helix</keyword>
<reference evidence="3 4" key="1">
    <citation type="journal article" date="2013" name="Genome Announc.">
        <title>Draft Genome Sequence for Caulobacter sp. Strain OR37, a Bacterium Tolerant to Heavy Metals.</title>
        <authorList>
            <person name="Utturkar S.M."/>
            <person name="Bollmann A."/>
            <person name="Brzoska R.M."/>
            <person name="Klingeman D.M."/>
            <person name="Epstein S.E."/>
            <person name="Palumbo A.V."/>
            <person name="Brown S.D."/>
        </authorList>
    </citation>
    <scope>NUCLEOTIDE SEQUENCE [LARGE SCALE GENOMIC DNA]</scope>
    <source>
        <strain evidence="3 4">OR37</strain>
    </source>
</reference>
<evidence type="ECO:0000313" key="3">
    <source>
        <dbReference type="EMBL" id="ENZ83067.1"/>
    </source>
</evidence>
<feature type="transmembrane region" description="Helical" evidence="2">
    <location>
        <begin position="12"/>
        <end position="32"/>
    </location>
</feature>
<comment type="caution">
    <text evidence="3">The sequence shown here is derived from an EMBL/GenBank/DDBJ whole genome shotgun (WGS) entry which is preliminary data.</text>
</comment>
<dbReference type="RefSeq" id="WP_004616155.1">
    <property type="nucleotide sequence ID" value="NZ_APMP01000003.1"/>
</dbReference>
<keyword evidence="2" id="KW-0472">Membrane</keyword>
<gene>
    <name evidence="3" type="ORF">OR37_00841</name>
</gene>
<sequence precursor="true">MNKTFTRLKYIFVAIFLLASGGVVAYHALWVWPKQRCEASGRLWAGRWMKCATVYSIETLTRRPGNVPPINGEARLKPQAPPPAPAK</sequence>
<evidence type="ECO:0000313" key="4">
    <source>
        <dbReference type="Proteomes" id="UP000013063"/>
    </source>
</evidence>
<evidence type="ECO:0000256" key="1">
    <source>
        <dbReference type="SAM" id="MobiDB-lite"/>
    </source>
</evidence>
<feature type="region of interest" description="Disordered" evidence="1">
    <location>
        <begin position="67"/>
        <end position="87"/>
    </location>
</feature>
<proteinExistence type="predicted"/>